<dbReference type="Gene3D" id="1.10.287.950">
    <property type="entry name" value="Methyl-accepting chemotaxis protein"/>
    <property type="match status" value="1"/>
</dbReference>
<keyword evidence="2 4" id="KW-0807">Transducer</keyword>
<keyword evidence="5" id="KW-0472">Membrane</keyword>
<dbReference type="InterPro" id="IPR004090">
    <property type="entry name" value="Chemotax_Me-accpt_rcpt"/>
</dbReference>
<sequence length="502" mass="56222">MPNLFYHFSPQAISRAGIVLWFLSLVALLASDNNPFVIMACAFTLIAYAYILLTQQNLRFKNFGNFSDILQASAQGQLGHRLSNSSNDYIMRKCGSDINDLFDQMETYIREVEASFKEASQDRFYRRPLAKGLKGQFAVSIESIAEAFTGMEEAYFLAHCQRLDTSIGQVKTNSLLKNLERNQSDLQKVADQMQEVEAISNQGVSLSTDALQNIRSVLGDLHQQIEMTSTIESSANHLQERSSEISEVVTFINSIAEQTNLLALNAAIEAARAGDAGRGFAVVADEVRSLAKNTQKATANIGALIGEFTRATTLMADQAEKMNKMTDNARTATQEFEDSFNQLAQIAQQTYEKVNYSQIVSFASLIKVDHMIYVQNGYQALEMGPQSSAWTTVMVNHHDCRFGQWYDSGVGMKHFSHLPSYKDIDPLHQAVHQHMHVTLELTNSEDWRKNLRLHQKLQDGFMAIEDNSIKLIGLIDFMTDEKLKFETGAEGGGDIETEIDLF</sequence>
<evidence type="ECO:0000256" key="1">
    <source>
        <dbReference type="ARBA" id="ARBA00004370"/>
    </source>
</evidence>
<keyword evidence="5" id="KW-0812">Transmembrane</keyword>
<protein>
    <recommendedName>
        <fullName evidence="6">Methyl-accepting transducer domain-containing protein</fullName>
    </recommendedName>
</protein>
<dbReference type="SUPFAM" id="SSF58104">
    <property type="entry name" value="Methyl-accepting chemotaxis protein (MCP) signaling domain"/>
    <property type="match status" value="1"/>
</dbReference>
<organism evidence="7 8">
    <name type="scientific">Oleispira antarctica</name>
    <dbReference type="NCBI Taxonomy" id="188908"/>
    <lineage>
        <taxon>Bacteria</taxon>
        <taxon>Pseudomonadati</taxon>
        <taxon>Pseudomonadota</taxon>
        <taxon>Gammaproteobacteria</taxon>
        <taxon>Oceanospirillales</taxon>
        <taxon>Oceanospirillaceae</taxon>
        <taxon>Oleispira</taxon>
    </lineage>
</organism>
<evidence type="ECO:0000256" key="4">
    <source>
        <dbReference type="PROSITE-ProRule" id="PRU00284"/>
    </source>
</evidence>
<dbReference type="InterPro" id="IPR004089">
    <property type="entry name" value="MCPsignal_dom"/>
</dbReference>
<dbReference type="GO" id="GO:0016020">
    <property type="term" value="C:membrane"/>
    <property type="evidence" value="ECO:0007669"/>
    <property type="project" value="UniProtKB-SubCell"/>
</dbReference>
<name>A0A1Y5I1M7_OLEAN</name>
<dbReference type="Pfam" id="PF00015">
    <property type="entry name" value="MCPsignal"/>
    <property type="match status" value="1"/>
</dbReference>
<feature type="domain" description="Methyl-accepting transducer" evidence="6">
    <location>
        <begin position="178"/>
        <end position="359"/>
    </location>
</feature>
<dbReference type="GO" id="GO:0006935">
    <property type="term" value="P:chemotaxis"/>
    <property type="evidence" value="ECO:0007669"/>
    <property type="project" value="InterPro"/>
</dbReference>
<keyword evidence="5" id="KW-1133">Transmembrane helix</keyword>
<proteinExistence type="inferred from homology"/>
<feature type="transmembrane region" description="Helical" evidence="5">
    <location>
        <begin position="36"/>
        <end position="53"/>
    </location>
</feature>
<dbReference type="Gene3D" id="1.20.120.30">
    <property type="entry name" value="Aspartate receptor, ligand-binding domain"/>
    <property type="match status" value="1"/>
</dbReference>
<dbReference type="Proteomes" id="UP000227088">
    <property type="component" value="Unassembled WGS sequence"/>
</dbReference>
<dbReference type="InterPro" id="IPR025991">
    <property type="entry name" value="Chemoreceptor_zinc-bind_dom"/>
</dbReference>
<evidence type="ECO:0000256" key="2">
    <source>
        <dbReference type="ARBA" id="ARBA00023224"/>
    </source>
</evidence>
<evidence type="ECO:0000313" key="8">
    <source>
        <dbReference type="Proteomes" id="UP000227088"/>
    </source>
</evidence>
<dbReference type="EMBL" id="MABE01000149">
    <property type="protein sequence ID" value="OUS41112.1"/>
    <property type="molecule type" value="Genomic_DNA"/>
</dbReference>
<dbReference type="PRINTS" id="PR00260">
    <property type="entry name" value="CHEMTRNSDUCR"/>
</dbReference>
<evidence type="ECO:0000259" key="6">
    <source>
        <dbReference type="PROSITE" id="PS50111"/>
    </source>
</evidence>
<dbReference type="PANTHER" id="PTHR32089">
    <property type="entry name" value="METHYL-ACCEPTING CHEMOTAXIS PROTEIN MCPB"/>
    <property type="match status" value="1"/>
</dbReference>
<comment type="caution">
    <text evidence="7">The sequence shown here is derived from an EMBL/GenBank/DDBJ whole genome shotgun (WGS) entry which is preliminary data.</text>
</comment>
<dbReference type="SMART" id="SM00283">
    <property type="entry name" value="MA"/>
    <property type="match status" value="1"/>
</dbReference>
<evidence type="ECO:0000256" key="5">
    <source>
        <dbReference type="SAM" id="Phobius"/>
    </source>
</evidence>
<dbReference type="PROSITE" id="PS50111">
    <property type="entry name" value="CHEMOTAXIS_TRANSDUC_2"/>
    <property type="match status" value="1"/>
</dbReference>
<feature type="transmembrane region" description="Helical" evidence="5">
    <location>
        <begin position="12"/>
        <end position="30"/>
    </location>
</feature>
<comment type="subcellular location">
    <subcellularLocation>
        <location evidence="1">Membrane</location>
    </subcellularLocation>
</comment>
<evidence type="ECO:0000256" key="3">
    <source>
        <dbReference type="ARBA" id="ARBA00029447"/>
    </source>
</evidence>
<dbReference type="Pfam" id="PF13682">
    <property type="entry name" value="CZB"/>
    <property type="match status" value="1"/>
</dbReference>
<accession>A0A1Y5I1M7</accession>
<comment type="similarity">
    <text evidence="3">Belongs to the methyl-accepting chemotaxis (MCP) protein family.</text>
</comment>
<dbReference type="PANTHER" id="PTHR32089:SF112">
    <property type="entry name" value="LYSOZYME-LIKE PROTEIN-RELATED"/>
    <property type="match status" value="1"/>
</dbReference>
<gene>
    <name evidence="7" type="ORF">A9R00_02615</name>
</gene>
<dbReference type="GO" id="GO:0004888">
    <property type="term" value="F:transmembrane signaling receptor activity"/>
    <property type="evidence" value="ECO:0007669"/>
    <property type="project" value="InterPro"/>
</dbReference>
<reference evidence="8" key="1">
    <citation type="journal article" date="2017" name="Proc. Natl. Acad. Sci. U.S.A.">
        <title>Simulation of Deepwater Horizon oil plume reveals substrate specialization within a complex community of hydrocarbon degraders.</title>
        <authorList>
            <person name="Hu P."/>
            <person name="Dubinsky E.A."/>
            <person name="Probst A.J."/>
            <person name="Wang J."/>
            <person name="Sieber C.M.K."/>
            <person name="Tom L.M."/>
            <person name="Gardinali P."/>
            <person name="Banfield J.F."/>
            <person name="Atlas R.M."/>
            <person name="Andersen G.L."/>
        </authorList>
    </citation>
    <scope>NUCLEOTIDE SEQUENCE [LARGE SCALE GENOMIC DNA]</scope>
</reference>
<evidence type="ECO:0000313" key="7">
    <source>
        <dbReference type="EMBL" id="OUS41112.1"/>
    </source>
</evidence>
<dbReference type="GO" id="GO:0007165">
    <property type="term" value="P:signal transduction"/>
    <property type="evidence" value="ECO:0007669"/>
    <property type="project" value="UniProtKB-KW"/>
</dbReference>
<dbReference type="AlphaFoldDB" id="A0A1Y5I1M7"/>